<evidence type="ECO:0000259" key="2">
    <source>
        <dbReference type="Pfam" id="PF05970"/>
    </source>
</evidence>
<keyword evidence="1" id="KW-0378">Hydrolase</keyword>
<dbReference type="PANTHER" id="PTHR47642">
    <property type="entry name" value="ATP-DEPENDENT DNA HELICASE"/>
    <property type="match status" value="1"/>
</dbReference>
<protein>
    <recommendedName>
        <fullName evidence="1">ATP-dependent DNA helicase</fullName>
        <ecNumber evidence="1">5.6.2.3</ecNumber>
    </recommendedName>
</protein>
<dbReference type="OrthoDB" id="10071389at2759"/>
<comment type="catalytic activity">
    <reaction evidence="1">
        <text>ATP + H2O = ADP + phosphate + H(+)</text>
        <dbReference type="Rhea" id="RHEA:13065"/>
        <dbReference type="ChEBI" id="CHEBI:15377"/>
        <dbReference type="ChEBI" id="CHEBI:15378"/>
        <dbReference type="ChEBI" id="CHEBI:30616"/>
        <dbReference type="ChEBI" id="CHEBI:43474"/>
        <dbReference type="ChEBI" id="CHEBI:456216"/>
        <dbReference type="EC" id="5.6.2.3"/>
    </reaction>
</comment>
<accession>A0A9P0BA16</accession>
<keyword evidence="1" id="KW-0234">DNA repair</keyword>
<dbReference type="GO" id="GO:0016787">
    <property type="term" value="F:hydrolase activity"/>
    <property type="evidence" value="ECO:0007669"/>
    <property type="project" value="UniProtKB-KW"/>
</dbReference>
<dbReference type="Proteomes" id="UP001154078">
    <property type="component" value="Chromosome 6"/>
</dbReference>
<sequence length="197" mass="22522">MDENENISYSENSYQKLCNLIEENEYREIVSQLNHKQYVLDSVIAKKGAGEGKSRWISAIYQSLLRHFNAIPGNDPHTIRVMLTAPTGKASFAIKSMTIHSSFGIPVNVYKGDILPLNRDKANMLNNLLSHLRLIIIDEFSMVGATMLEQIHMRLKHIFRNNEDFAVRNLLVGPFQVFRADRDNAATRGPLFRQHPQ</sequence>
<keyword evidence="1" id="KW-0067">ATP-binding</keyword>
<evidence type="ECO:0000256" key="1">
    <source>
        <dbReference type="RuleBase" id="RU363044"/>
    </source>
</evidence>
<keyword evidence="1" id="KW-0347">Helicase</keyword>
<comment type="similarity">
    <text evidence="1">Belongs to the helicase family.</text>
</comment>
<keyword evidence="4" id="KW-1185">Reference proteome</keyword>
<keyword evidence="1" id="KW-0227">DNA damage</keyword>
<reference evidence="3" key="1">
    <citation type="submission" date="2021-12" db="EMBL/GenBank/DDBJ databases">
        <authorList>
            <person name="King R."/>
        </authorList>
    </citation>
    <scope>NUCLEOTIDE SEQUENCE</scope>
</reference>
<organism evidence="3 4">
    <name type="scientific">Brassicogethes aeneus</name>
    <name type="common">Rape pollen beetle</name>
    <name type="synonym">Meligethes aeneus</name>
    <dbReference type="NCBI Taxonomy" id="1431903"/>
    <lineage>
        <taxon>Eukaryota</taxon>
        <taxon>Metazoa</taxon>
        <taxon>Ecdysozoa</taxon>
        <taxon>Arthropoda</taxon>
        <taxon>Hexapoda</taxon>
        <taxon>Insecta</taxon>
        <taxon>Pterygota</taxon>
        <taxon>Neoptera</taxon>
        <taxon>Endopterygota</taxon>
        <taxon>Coleoptera</taxon>
        <taxon>Polyphaga</taxon>
        <taxon>Cucujiformia</taxon>
        <taxon>Nitidulidae</taxon>
        <taxon>Meligethinae</taxon>
        <taxon>Brassicogethes</taxon>
    </lineage>
</organism>
<keyword evidence="1" id="KW-0547">Nucleotide-binding</keyword>
<dbReference type="GO" id="GO:0006281">
    <property type="term" value="P:DNA repair"/>
    <property type="evidence" value="ECO:0007669"/>
    <property type="project" value="UniProtKB-KW"/>
</dbReference>
<feature type="domain" description="DNA helicase Pif1-like DEAD-box helicase" evidence="2">
    <location>
        <begin position="79"/>
        <end position="165"/>
    </location>
</feature>
<dbReference type="AlphaFoldDB" id="A0A9P0BA16"/>
<proteinExistence type="inferred from homology"/>
<dbReference type="SUPFAM" id="SSF52540">
    <property type="entry name" value="P-loop containing nucleoside triphosphate hydrolases"/>
    <property type="match status" value="1"/>
</dbReference>
<dbReference type="GO" id="GO:0000723">
    <property type="term" value="P:telomere maintenance"/>
    <property type="evidence" value="ECO:0007669"/>
    <property type="project" value="InterPro"/>
</dbReference>
<dbReference type="GO" id="GO:0005524">
    <property type="term" value="F:ATP binding"/>
    <property type="evidence" value="ECO:0007669"/>
    <property type="project" value="UniProtKB-KW"/>
</dbReference>
<dbReference type="GO" id="GO:0043139">
    <property type="term" value="F:5'-3' DNA helicase activity"/>
    <property type="evidence" value="ECO:0007669"/>
    <property type="project" value="UniProtKB-EC"/>
</dbReference>
<dbReference type="PANTHER" id="PTHR47642:SF8">
    <property type="entry name" value="ATP-DEPENDENT DNA HELICASE"/>
    <property type="match status" value="1"/>
</dbReference>
<dbReference type="EC" id="5.6.2.3" evidence="1"/>
<dbReference type="InterPro" id="IPR027417">
    <property type="entry name" value="P-loop_NTPase"/>
</dbReference>
<gene>
    <name evidence="3" type="ORF">MELIAE_LOCUS8880</name>
</gene>
<dbReference type="Gene3D" id="3.40.50.300">
    <property type="entry name" value="P-loop containing nucleotide triphosphate hydrolases"/>
    <property type="match status" value="1"/>
</dbReference>
<dbReference type="GO" id="GO:0006310">
    <property type="term" value="P:DNA recombination"/>
    <property type="evidence" value="ECO:0007669"/>
    <property type="project" value="UniProtKB-KW"/>
</dbReference>
<keyword evidence="1" id="KW-0233">DNA recombination</keyword>
<dbReference type="Pfam" id="PF05970">
    <property type="entry name" value="PIF1"/>
    <property type="match status" value="1"/>
</dbReference>
<dbReference type="EMBL" id="OV121137">
    <property type="protein sequence ID" value="CAH0558584.1"/>
    <property type="molecule type" value="Genomic_DNA"/>
</dbReference>
<name>A0A9P0BA16_BRAAE</name>
<evidence type="ECO:0000313" key="3">
    <source>
        <dbReference type="EMBL" id="CAH0558584.1"/>
    </source>
</evidence>
<comment type="cofactor">
    <cofactor evidence="1">
        <name>Mg(2+)</name>
        <dbReference type="ChEBI" id="CHEBI:18420"/>
    </cofactor>
</comment>
<dbReference type="InterPro" id="IPR010285">
    <property type="entry name" value="DNA_helicase_pif1-like_DEAD"/>
</dbReference>
<dbReference type="InterPro" id="IPR051055">
    <property type="entry name" value="PIF1_helicase"/>
</dbReference>
<evidence type="ECO:0000313" key="4">
    <source>
        <dbReference type="Proteomes" id="UP001154078"/>
    </source>
</evidence>